<feature type="region of interest" description="Disordered" evidence="1">
    <location>
        <begin position="1"/>
        <end position="83"/>
    </location>
</feature>
<keyword evidence="3" id="KW-1185">Reference proteome</keyword>
<name>A0A016VNT9_9BILA</name>
<dbReference type="EMBL" id="JARK01001343">
    <property type="protein sequence ID" value="EYC29035.1"/>
    <property type="molecule type" value="Genomic_DNA"/>
</dbReference>
<evidence type="ECO:0000256" key="1">
    <source>
        <dbReference type="SAM" id="MobiDB-lite"/>
    </source>
</evidence>
<gene>
    <name evidence="2" type="primary">Acey_s0007.g3551</name>
    <name evidence="2" type="ORF">Y032_0007g3551</name>
</gene>
<sequence>MGRITLCRRGGARKAKKDTDEGGRCRAGPAPRRGDNAMQRVHFCGNGAPACKSGEMPGDGSNSVMSVRRRPKARKCLETGLTV</sequence>
<organism evidence="2 3">
    <name type="scientific">Ancylostoma ceylanicum</name>
    <dbReference type="NCBI Taxonomy" id="53326"/>
    <lineage>
        <taxon>Eukaryota</taxon>
        <taxon>Metazoa</taxon>
        <taxon>Ecdysozoa</taxon>
        <taxon>Nematoda</taxon>
        <taxon>Chromadorea</taxon>
        <taxon>Rhabditida</taxon>
        <taxon>Rhabditina</taxon>
        <taxon>Rhabditomorpha</taxon>
        <taxon>Strongyloidea</taxon>
        <taxon>Ancylostomatidae</taxon>
        <taxon>Ancylostomatinae</taxon>
        <taxon>Ancylostoma</taxon>
    </lineage>
</organism>
<comment type="caution">
    <text evidence="2">The sequence shown here is derived from an EMBL/GenBank/DDBJ whole genome shotgun (WGS) entry which is preliminary data.</text>
</comment>
<accession>A0A016VNT9</accession>
<evidence type="ECO:0000313" key="2">
    <source>
        <dbReference type="EMBL" id="EYC29035.1"/>
    </source>
</evidence>
<dbReference type="AlphaFoldDB" id="A0A016VNT9"/>
<dbReference type="Proteomes" id="UP000024635">
    <property type="component" value="Unassembled WGS sequence"/>
</dbReference>
<proteinExistence type="predicted"/>
<protein>
    <submittedName>
        <fullName evidence="2">Uncharacterized protein</fullName>
    </submittedName>
</protein>
<evidence type="ECO:0000313" key="3">
    <source>
        <dbReference type="Proteomes" id="UP000024635"/>
    </source>
</evidence>
<reference evidence="3" key="1">
    <citation type="journal article" date="2015" name="Nat. Genet.">
        <title>The genome and transcriptome of the zoonotic hookworm Ancylostoma ceylanicum identify infection-specific gene families.</title>
        <authorList>
            <person name="Schwarz E.M."/>
            <person name="Hu Y."/>
            <person name="Antoshechkin I."/>
            <person name="Miller M.M."/>
            <person name="Sternberg P.W."/>
            <person name="Aroian R.V."/>
        </authorList>
    </citation>
    <scope>NUCLEOTIDE SEQUENCE</scope>
    <source>
        <strain evidence="3">HY135</strain>
    </source>
</reference>